<protein>
    <submittedName>
        <fullName evidence="2">Uncharacterized protein</fullName>
    </submittedName>
</protein>
<dbReference type="Proteomes" id="UP000827986">
    <property type="component" value="Unassembled WGS sequence"/>
</dbReference>
<evidence type="ECO:0000313" key="3">
    <source>
        <dbReference type="Proteomes" id="UP000827986"/>
    </source>
</evidence>
<reference evidence="2" key="1">
    <citation type="submission" date="2021-09" db="EMBL/GenBank/DDBJ databases">
        <title>The genome of Mauremys mutica provides insights into the evolution of semi-aquatic lifestyle.</title>
        <authorList>
            <person name="Gong S."/>
            <person name="Gao Y."/>
        </authorList>
    </citation>
    <scope>NUCLEOTIDE SEQUENCE</scope>
    <source>
        <strain evidence="2">MM-2020</strain>
        <tissue evidence="2">Muscle</tissue>
    </source>
</reference>
<feature type="region of interest" description="Disordered" evidence="1">
    <location>
        <begin position="84"/>
        <end position="117"/>
    </location>
</feature>
<feature type="compositionally biased region" description="Basic and acidic residues" evidence="1">
    <location>
        <begin position="97"/>
        <end position="107"/>
    </location>
</feature>
<keyword evidence="3" id="KW-1185">Reference proteome</keyword>
<evidence type="ECO:0000313" key="2">
    <source>
        <dbReference type="EMBL" id="KAH1168155.1"/>
    </source>
</evidence>
<sequence length="117" mass="13320">MFYMFLSIRNLLQCHFEETPGISLQKGSLRSSGKRSSYRVPGQRQIGVMSLATRRVNPLEQRDFFHDKRGSQFLEGNKPVWRTGKPALLGSLPQNGGERKQKTKAADMDSDVYPLTF</sequence>
<name>A0A9D3WWA0_9SAUR</name>
<organism evidence="2 3">
    <name type="scientific">Mauremys mutica</name>
    <name type="common">yellowpond turtle</name>
    <dbReference type="NCBI Taxonomy" id="74926"/>
    <lineage>
        <taxon>Eukaryota</taxon>
        <taxon>Metazoa</taxon>
        <taxon>Chordata</taxon>
        <taxon>Craniata</taxon>
        <taxon>Vertebrata</taxon>
        <taxon>Euteleostomi</taxon>
        <taxon>Archelosauria</taxon>
        <taxon>Testudinata</taxon>
        <taxon>Testudines</taxon>
        <taxon>Cryptodira</taxon>
        <taxon>Durocryptodira</taxon>
        <taxon>Testudinoidea</taxon>
        <taxon>Geoemydidae</taxon>
        <taxon>Geoemydinae</taxon>
        <taxon>Mauremys</taxon>
    </lineage>
</organism>
<dbReference type="EMBL" id="JAHDVG010000486">
    <property type="protein sequence ID" value="KAH1168155.1"/>
    <property type="molecule type" value="Genomic_DNA"/>
</dbReference>
<accession>A0A9D3WWA0</accession>
<gene>
    <name evidence="2" type="ORF">KIL84_003638</name>
</gene>
<feature type="non-terminal residue" evidence="2">
    <location>
        <position position="117"/>
    </location>
</feature>
<evidence type="ECO:0000256" key="1">
    <source>
        <dbReference type="SAM" id="MobiDB-lite"/>
    </source>
</evidence>
<comment type="caution">
    <text evidence="2">The sequence shown here is derived from an EMBL/GenBank/DDBJ whole genome shotgun (WGS) entry which is preliminary data.</text>
</comment>
<proteinExistence type="predicted"/>
<dbReference type="AlphaFoldDB" id="A0A9D3WWA0"/>